<evidence type="ECO:0000256" key="3">
    <source>
        <dbReference type="ARBA" id="ARBA00023284"/>
    </source>
</evidence>
<dbReference type="PANTHER" id="PTHR42852:SF13">
    <property type="entry name" value="PROTEIN DIPZ"/>
    <property type="match status" value="1"/>
</dbReference>
<keyword evidence="2" id="KW-0201">Cytochrome c-type biogenesis</keyword>
<dbReference type="GO" id="GO:0017004">
    <property type="term" value="P:cytochrome complex assembly"/>
    <property type="evidence" value="ECO:0007669"/>
    <property type="project" value="UniProtKB-KW"/>
</dbReference>
<dbReference type="Proteomes" id="UP000019146">
    <property type="component" value="Plasmid unnamed"/>
</dbReference>
<dbReference type="PANTHER" id="PTHR42852">
    <property type="entry name" value="THIOL:DISULFIDE INTERCHANGE PROTEIN DSBE"/>
    <property type="match status" value="1"/>
</dbReference>
<protein>
    <submittedName>
        <fullName evidence="6">Thioredoxin</fullName>
    </submittedName>
</protein>
<evidence type="ECO:0000313" key="7">
    <source>
        <dbReference type="Proteomes" id="UP000019146"/>
    </source>
</evidence>
<reference evidence="6 7" key="1">
    <citation type="journal article" date="2014" name="Genome Announc.">
        <title>Draft Genome Sequence of the Haloacid-Degrading Burkholderia caribensis Strain MBA4.</title>
        <authorList>
            <person name="Pan Y."/>
            <person name="Kong K.F."/>
            <person name="Tsang J.S."/>
        </authorList>
    </citation>
    <scope>NUCLEOTIDE SEQUENCE [LARGE SCALE GENOMIC DNA]</scope>
    <source>
        <strain evidence="6 7">MBA4</strain>
        <plasmid evidence="7">Plasmid</plasmid>
    </source>
</reference>
<feature type="transmembrane region" description="Helical" evidence="4">
    <location>
        <begin position="6"/>
        <end position="26"/>
    </location>
</feature>
<dbReference type="GO" id="GO:0005886">
    <property type="term" value="C:plasma membrane"/>
    <property type="evidence" value="ECO:0007669"/>
    <property type="project" value="InterPro"/>
</dbReference>
<dbReference type="RefSeq" id="WP_035995497.1">
    <property type="nucleotide sequence ID" value="NZ_CP012748.1"/>
</dbReference>
<proteinExistence type="predicted"/>
<dbReference type="EMBL" id="CP012748">
    <property type="protein sequence ID" value="ALL69712.1"/>
    <property type="molecule type" value="Genomic_DNA"/>
</dbReference>
<dbReference type="InterPro" id="IPR001640">
    <property type="entry name" value="Lgt"/>
</dbReference>
<evidence type="ECO:0000256" key="2">
    <source>
        <dbReference type="ARBA" id="ARBA00022748"/>
    </source>
</evidence>
<dbReference type="InterPro" id="IPR036249">
    <property type="entry name" value="Thioredoxin-like_sf"/>
</dbReference>
<dbReference type="GO" id="GO:0042158">
    <property type="term" value="P:lipoprotein biosynthetic process"/>
    <property type="evidence" value="ECO:0007669"/>
    <property type="project" value="InterPro"/>
</dbReference>
<feature type="transmembrane region" description="Helical" evidence="4">
    <location>
        <begin position="105"/>
        <end position="123"/>
    </location>
</feature>
<dbReference type="GO" id="GO:0030313">
    <property type="term" value="C:cell envelope"/>
    <property type="evidence" value="ECO:0007669"/>
    <property type="project" value="UniProtKB-SubCell"/>
</dbReference>
<keyword evidence="4" id="KW-0812">Transmembrane</keyword>
<keyword evidence="4" id="KW-0472">Membrane</keyword>
<dbReference type="InterPro" id="IPR017937">
    <property type="entry name" value="Thioredoxin_CS"/>
</dbReference>
<dbReference type="Gene3D" id="3.40.30.10">
    <property type="entry name" value="Glutaredoxin"/>
    <property type="match status" value="1"/>
</dbReference>
<dbReference type="InterPro" id="IPR013740">
    <property type="entry name" value="Redoxin"/>
</dbReference>
<dbReference type="GeneID" id="69973252"/>
<evidence type="ECO:0000256" key="4">
    <source>
        <dbReference type="SAM" id="Phobius"/>
    </source>
</evidence>
<dbReference type="InterPro" id="IPR050553">
    <property type="entry name" value="Thioredoxin_ResA/DsbE_sf"/>
</dbReference>
<dbReference type="GO" id="GO:0008961">
    <property type="term" value="F:phosphatidylglycerol-prolipoprotein diacylglyceryl transferase activity"/>
    <property type="evidence" value="ECO:0007669"/>
    <property type="project" value="InterPro"/>
</dbReference>
<feature type="domain" description="Thioredoxin" evidence="5">
    <location>
        <begin position="126"/>
        <end position="263"/>
    </location>
</feature>
<keyword evidence="3" id="KW-0676">Redox-active center</keyword>
<dbReference type="KEGG" id="bcai:K788_0006212"/>
<geneLocation type="plasmid" evidence="7"/>
<keyword evidence="6" id="KW-0614">Plasmid</keyword>
<dbReference type="Pfam" id="PF01790">
    <property type="entry name" value="LGT"/>
    <property type="match status" value="1"/>
</dbReference>
<evidence type="ECO:0000256" key="1">
    <source>
        <dbReference type="ARBA" id="ARBA00004196"/>
    </source>
</evidence>
<accession>A0A0P0RLK4</accession>
<dbReference type="CDD" id="cd02966">
    <property type="entry name" value="TlpA_like_family"/>
    <property type="match status" value="1"/>
</dbReference>
<evidence type="ECO:0000259" key="5">
    <source>
        <dbReference type="PROSITE" id="PS51352"/>
    </source>
</evidence>
<feature type="transmembrane region" description="Helical" evidence="4">
    <location>
        <begin position="38"/>
        <end position="57"/>
    </location>
</feature>
<dbReference type="AlphaFoldDB" id="A0A0P0RLK4"/>
<dbReference type="Pfam" id="PF08534">
    <property type="entry name" value="Redoxin"/>
    <property type="match status" value="1"/>
</dbReference>
<dbReference type="SUPFAM" id="SSF52833">
    <property type="entry name" value="Thioredoxin-like"/>
    <property type="match status" value="1"/>
</dbReference>
<dbReference type="PROSITE" id="PS00194">
    <property type="entry name" value="THIOREDOXIN_1"/>
    <property type="match status" value="1"/>
</dbReference>
<keyword evidence="4" id="KW-1133">Transmembrane helix</keyword>
<dbReference type="GO" id="GO:0015036">
    <property type="term" value="F:disulfide oxidoreductase activity"/>
    <property type="evidence" value="ECO:0007669"/>
    <property type="project" value="UniProtKB-ARBA"/>
</dbReference>
<dbReference type="InterPro" id="IPR013766">
    <property type="entry name" value="Thioredoxin_domain"/>
</dbReference>
<sequence>MNIGPLALPAGPLALFIGIAVALLVSRFSGEKRAEVERAFFTALLIGLFVARAVFVLQYLPSYRGDFLQMLDIRDAGFAAIPGIAVGIAVVAVIAIRRSAIRRSLAITAISGFVAWGIAGAVLERSDQPSHVPSISLYDEAGVPQPLARNNGKPLVVNLWATWCGPCRDEMPVLASAQARHPELDLVFVNQGEDRHTVEAFLADLKLHIDNARFDPHLTLAKSVNVTAYPTTLFYDADGRLLEKHLGRVSQATFDAMLARLYPSLEPSRP</sequence>
<feature type="transmembrane region" description="Helical" evidence="4">
    <location>
        <begin position="77"/>
        <end position="96"/>
    </location>
</feature>
<organism evidence="6 7">
    <name type="scientific">Paraburkholderia caribensis MBA4</name>
    <dbReference type="NCBI Taxonomy" id="1323664"/>
    <lineage>
        <taxon>Bacteria</taxon>
        <taxon>Pseudomonadati</taxon>
        <taxon>Pseudomonadota</taxon>
        <taxon>Betaproteobacteria</taxon>
        <taxon>Burkholderiales</taxon>
        <taxon>Burkholderiaceae</taxon>
        <taxon>Paraburkholderia</taxon>
    </lineage>
</organism>
<dbReference type="PROSITE" id="PS51352">
    <property type="entry name" value="THIOREDOXIN_2"/>
    <property type="match status" value="1"/>
</dbReference>
<gene>
    <name evidence="6" type="ORF">K788_0006212</name>
</gene>
<comment type="subcellular location">
    <subcellularLocation>
        <location evidence="1">Cell envelope</location>
    </subcellularLocation>
</comment>
<name>A0A0P0RLK4_9BURK</name>
<evidence type="ECO:0000313" key="6">
    <source>
        <dbReference type="EMBL" id="ALL69712.1"/>
    </source>
</evidence>